<evidence type="ECO:0000313" key="1">
    <source>
        <dbReference type="EMBL" id="GAA3160248.1"/>
    </source>
</evidence>
<evidence type="ECO:0000313" key="2">
    <source>
        <dbReference type="Proteomes" id="UP001500320"/>
    </source>
</evidence>
<dbReference type="Proteomes" id="UP001500320">
    <property type="component" value="Unassembled WGS sequence"/>
</dbReference>
<sequence length="115" mass="12707">MVRVHIDLGLVTPIGVQVRAHDLIEAGKFMDAVELIRKESQVSQDEAEEVAKTLRAGHVLPDFPMPWEGDLATRARRLIAADRRKEAVFLARSMGDMDPSEAEAFVDSLPPESDA</sequence>
<dbReference type="EMBL" id="BAAAUT010000065">
    <property type="protein sequence ID" value="GAA3160248.1"/>
    <property type="molecule type" value="Genomic_DNA"/>
</dbReference>
<name>A0ABP6P1T4_9ACTN</name>
<proteinExistence type="predicted"/>
<gene>
    <name evidence="1" type="ORF">GCM10010466_58910</name>
</gene>
<accession>A0ABP6P1T4</accession>
<organism evidence="1 2">
    <name type="scientific">Planomonospora alba</name>
    <dbReference type="NCBI Taxonomy" id="161354"/>
    <lineage>
        <taxon>Bacteria</taxon>
        <taxon>Bacillati</taxon>
        <taxon>Actinomycetota</taxon>
        <taxon>Actinomycetes</taxon>
        <taxon>Streptosporangiales</taxon>
        <taxon>Streptosporangiaceae</taxon>
        <taxon>Planomonospora</taxon>
    </lineage>
</organism>
<protein>
    <submittedName>
        <fullName evidence="1">Uncharacterized protein</fullName>
    </submittedName>
</protein>
<reference evidence="2" key="1">
    <citation type="journal article" date="2019" name="Int. J. Syst. Evol. Microbiol.">
        <title>The Global Catalogue of Microorganisms (GCM) 10K type strain sequencing project: providing services to taxonomists for standard genome sequencing and annotation.</title>
        <authorList>
            <consortium name="The Broad Institute Genomics Platform"/>
            <consortium name="The Broad Institute Genome Sequencing Center for Infectious Disease"/>
            <person name="Wu L."/>
            <person name="Ma J."/>
        </authorList>
    </citation>
    <scope>NUCLEOTIDE SEQUENCE [LARGE SCALE GENOMIC DNA]</scope>
    <source>
        <strain evidence="2">JCM 9373</strain>
    </source>
</reference>
<keyword evidence="2" id="KW-1185">Reference proteome</keyword>
<comment type="caution">
    <text evidence="1">The sequence shown here is derived from an EMBL/GenBank/DDBJ whole genome shotgun (WGS) entry which is preliminary data.</text>
</comment>